<keyword evidence="2" id="KW-1185">Reference proteome</keyword>
<name>A0A518DG68_9BACT</name>
<dbReference type="AlphaFoldDB" id="A0A518DG68"/>
<evidence type="ECO:0000313" key="2">
    <source>
        <dbReference type="Proteomes" id="UP000317429"/>
    </source>
</evidence>
<organism evidence="1 2">
    <name type="scientific">Pirellulimonas nuda</name>
    <dbReference type="NCBI Taxonomy" id="2528009"/>
    <lineage>
        <taxon>Bacteria</taxon>
        <taxon>Pseudomonadati</taxon>
        <taxon>Planctomycetota</taxon>
        <taxon>Planctomycetia</taxon>
        <taxon>Pirellulales</taxon>
        <taxon>Lacipirellulaceae</taxon>
        <taxon>Pirellulimonas</taxon>
    </lineage>
</organism>
<evidence type="ECO:0000313" key="1">
    <source>
        <dbReference type="EMBL" id="QDU90477.1"/>
    </source>
</evidence>
<dbReference type="EMBL" id="CP036291">
    <property type="protein sequence ID" value="QDU90477.1"/>
    <property type="molecule type" value="Genomic_DNA"/>
</dbReference>
<accession>A0A518DG68</accession>
<reference evidence="1 2" key="1">
    <citation type="submission" date="2019-02" db="EMBL/GenBank/DDBJ databases">
        <title>Deep-cultivation of Planctomycetes and their phenomic and genomic characterization uncovers novel biology.</title>
        <authorList>
            <person name="Wiegand S."/>
            <person name="Jogler M."/>
            <person name="Boedeker C."/>
            <person name="Pinto D."/>
            <person name="Vollmers J."/>
            <person name="Rivas-Marin E."/>
            <person name="Kohn T."/>
            <person name="Peeters S.H."/>
            <person name="Heuer A."/>
            <person name="Rast P."/>
            <person name="Oberbeckmann S."/>
            <person name="Bunk B."/>
            <person name="Jeske O."/>
            <person name="Meyerdierks A."/>
            <person name="Storesund J.E."/>
            <person name="Kallscheuer N."/>
            <person name="Luecker S."/>
            <person name="Lage O.M."/>
            <person name="Pohl T."/>
            <person name="Merkel B.J."/>
            <person name="Hornburger P."/>
            <person name="Mueller R.-W."/>
            <person name="Bruemmer F."/>
            <person name="Labrenz M."/>
            <person name="Spormann A.M."/>
            <person name="Op den Camp H."/>
            <person name="Overmann J."/>
            <person name="Amann R."/>
            <person name="Jetten M.S.M."/>
            <person name="Mascher T."/>
            <person name="Medema M.H."/>
            <person name="Devos D.P."/>
            <person name="Kaster A.-K."/>
            <person name="Ovreas L."/>
            <person name="Rohde M."/>
            <person name="Galperin M.Y."/>
            <person name="Jogler C."/>
        </authorList>
    </citation>
    <scope>NUCLEOTIDE SEQUENCE [LARGE SCALE GENOMIC DNA]</scope>
    <source>
        <strain evidence="1 2">Pla175</strain>
    </source>
</reference>
<sequence length="192" mass="21961">MSDRWPAFEPAVRPWLEPEDDPALWSVVVNTLYHDAELLCGSAASGRVLTQLGRCSHWLRPHQTRWTADGGFTWPTGYAGSQHSRSGLPEFDWFAQWEWRPESNTWSVSEGEPGPRQCVFRIAIPARTHRHRQAAVHTCWLPGPPARPRAPLTQFYGFRKQPQWQCTAYFAHPNQRAYDLAASQNRSLGVRA</sequence>
<dbReference type="Proteomes" id="UP000317429">
    <property type="component" value="Chromosome"/>
</dbReference>
<proteinExistence type="predicted"/>
<dbReference type="KEGG" id="pnd:Pla175_38820"/>
<gene>
    <name evidence="1" type="ORF">Pla175_38820</name>
</gene>
<dbReference type="RefSeq" id="WP_197526997.1">
    <property type="nucleotide sequence ID" value="NZ_CP036291.1"/>
</dbReference>
<protein>
    <submittedName>
        <fullName evidence="1">Uncharacterized protein</fullName>
    </submittedName>
</protein>